<evidence type="ECO:0000256" key="1">
    <source>
        <dbReference type="SAM" id="SignalP"/>
    </source>
</evidence>
<dbReference type="GeneID" id="40323149"/>
<dbReference type="AlphaFoldDB" id="A0A422MVG6"/>
<feature type="non-terminal residue" evidence="2">
    <location>
        <position position="1"/>
    </location>
</feature>
<proteinExistence type="predicted"/>
<reference evidence="2 3" key="1">
    <citation type="journal article" date="2018" name="BMC Genomics">
        <title>Genomic comparison of Trypanosoma conorhini and Trypanosoma rangeli to Trypanosoma cruzi strains of high and low virulence.</title>
        <authorList>
            <person name="Bradwell K.R."/>
            <person name="Koparde V.N."/>
            <person name="Matveyev A.V."/>
            <person name="Serrano M.G."/>
            <person name="Alves J.M."/>
            <person name="Parikh H."/>
            <person name="Huang B."/>
            <person name="Lee V."/>
            <person name="Espinosa-Alvarez O."/>
            <person name="Ortiz P.A."/>
            <person name="Costa-Martins A.G."/>
            <person name="Teixeira M.M."/>
            <person name="Buck G.A."/>
        </authorList>
    </citation>
    <scope>NUCLEOTIDE SEQUENCE [LARGE SCALE GENOMIC DNA]</scope>
    <source>
        <strain evidence="2 3">025E</strain>
    </source>
</reference>
<protein>
    <submittedName>
        <fullName evidence="2">Uncharacterized protein</fullName>
    </submittedName>
</protein>
<sequence>RRLCGFAALAGFLWECAEARVKNCRIPATCPVAGGDSDGCCALPLLAAAGVEVAGDPLRCSPDTSLVQAEARAVLPALLAFAEGLPQRMGACTYAAPLQGDAFEEASSAPWRGNWKLYFVSTSSARLEHTCGHRASPRGWRVAWP</sequence>
<keyword evidence="1" id="KW-0732">Signal</keyword>
<name>A0A422MVG6_9TRYP</name>
<dbReference type="RefSeq" id="XP_029223531.1">
    <property type="nucleotide sequence ID" value="XM_029376354.1"/>
</dbReference>
<keyword evidence="3" id="KW-1185">Reference proteome</keyword>
<dbReference type="EMBL" id="MKKU01001170">
    <property type="protein sequence ID" value="RNE97141.1"/>
    <property type="molecule type" value="Genomic_DNA"/>
</dbReference>
<gene>
    <name evidence="2" type="ORF">Tco025E_09538</name>
</gene>
<evidence type="ECO:0000313" key="2">
    <source>
        <dbReference type="EMBL" id="RNE97141.1"/>
    </source>
</evidence>
<feature type="signal peptide" evidence="1">
    <location>
        <begin position="1"/>
        <end position="19"/>
    </location>
</feature>
<accession>A0A422MVG6</accession>
<feature type="chain" id="PRO_5019057973" evidence="1">
    <location>
        <begin position="20"/>
        <end position="145"/>
    </location>
</feature>
<dbReference type="Proteomes" id="UP000284403">
    <property type="component" value="Unassembled WGS sequence"/>
</dbReference>
<evidence type="ECO:0000313" key="3">
    <source>
        <dbReference type="Proteomes" id="UP000284403"/>
    </source>
</evidence>
<organism evidence="2 3">
    <name type="scientific">Trypanosoma conorhini</name>
    <dbReference type="NCBI Taxonomy" id="83891"/>
    <lineage>
        <taxon>Eukaryota</taxon>
        <taxon>Discoba</taxon>
        <taxon>Euglenozoa</taxon>
        <taxon>Kinetoplastea</taxon>
        <taxon>Metakinetoplastina</taxon>
        <taxon>Trypanosomatida</taxon>
        <taxon>Trypanosomatidae</taxon>
        <taxon>Trypanosoma</taxon>
    </lineage>
</organism>
<comment type="caution">
    <text evidence="2">The sequence shown here is derived from an EMBL/GenBank/DDBJ whole genome shotgun (WGS) entry which is preliminary data.</text>
</comment>